<protein>
    <submittedName>
        <fullName evidence="1">Putative secreted peptide</fullName>
    </submittedName>
</protein>
<evidence type="ECO:0000313" key="1">
    <source>
        <dbReference type="EMBL" id="MBW32035.1"/>
    </source>
</evidence>
<name>A0A2M3ZU57_9DIPT</name>
<accession>A0A2M3ZU57</accession>
<sequence length="83" mass="9270">MPLFLLMEVPILLQPPSDVAQSLPHLVPALHALHHLRHQVLGCAIPQMLETFTREARALEHHVLGGFWHIPSVSASQRPFEGT</sequence>
<dbReference type="EMBL" id="GGFM01011284">
    <property type="protein sequence ID" value="MBW32035.1"/>
    <property type="molecule type" value="Transcribed_RNA"/>
</dbReference>
<reference evidence="1" key="1">
    <citation type="submission" date="2018-01" db="EMBL/GenBank/DDBJ databases">
        <title>An insight into the sialome of Amazonian anophelines.</title>
        <authorList>
            <person name="Ribeiro J.M."/>
            <person name="Scarpassa V."/>
            <person name="Calvo E."/>
        </authorList>
    </citation>
    <scope>NUCLEOTIDE SEQUENCE</scope>
    <source>
        <tissue evidence="1">Salivary glands</tissue>
    </source>
</reference>
<organism evidence="1">
    <name type="scientific">Anopheles braziliensis</name>
    <dbReference type="NCBI Taxonomy" id="58242"/>
    <lineage>
        <taxon>Eukaryota</taxon>
        <taxon>Metazoa</taxon>
        <taxon>Ecdysozoa</taxon>
        <taxon>Arthropoda</taxon>
        <taxon>Hexapoda</taxon>
        <taxon>Insecta</taxon>
        <taxon>Pterygota</taxon>
        <taxon>Neoptera</taxon>
        <taxon>Endopterygota</taxon>
        <taxon>Diptera</taxon>
        <taxon>Nematocera</taxon>
        <taxon>Culicoidea</taxon>
        <taxon>Culicidae</taxon>
        <taxon>Anophelinae</taxon>
        <taxon>Anopheles</taxon>
    </lineage>
</organism>
<dbReference type="AlphaFoldDB" id="A0A2M3ZU57"/>
<proteinExistence type="predicted"/>